<dbReference type="EMBL" id="JAMKOV010000006">
    <property type="protein sequence ID" value="KAI8039188.1"/>
    <property type="molecule type" value="Genomic_DNA"/>
</dbReference>
<feature type="non-terminal residue" evidence="1">
    <location>
        <position position="1"/>
    </location>
</feature>
<evidence type="ECO:0000313" key="1">
    <source>
        <dbReference type="EMBL" id="KAI8039188.1"/>
    </source>
</evidence>
<reference evidence="1" key="1">
    <citation type="journal article" date="2023" name="Genome Biol. Evol.">
        <title>Long-read-based Genome Assembly of Drosophila gunungcola Reveals Fewer Chemosensory Genes in Flower-breeding Species.</title>
        <authorList>
            <person name="Negi A."/>
            <person name="Liao B.Y."/>
            <person name="Yeh S.D."/>
        </authorList>
    </citation>
    <scope>NUCLEOTIDE SEQUENCE</scope>
    <source>
        <strain evidence="1">Sukarami</strain>
    </source>
</reference>
<name>A0A9P9YM83_9MUSC</name>
<accession>A0A9P9YM83</accession>
<dbReference type="Proteomes" id="UP001059596">
    <property type="component" value="Unassembled WGS sequence"/>
</dbReference>
<proteinExistence type="predicted"/>
<sequence>MWPVFPGNICSLPFWEPLLMMTARPHFSTMMSWGHGLPTEPIPVPFQETDSREE</sequence>
<protein>
    <submittedName>
        <fullName evidence="1">Uncharacterized protein</fullName>
    </submittedName>
</protein>
<dbReference type="AlphaFoldDB" id="A0A9P9YM83"/>
<keyword evidence="2" id="KW-1185">Reference proteome</keyword>
<comment type="caution">
    <text evidence="1">The sequence shown here is derived from an EMBL/GenBank/DDBJ whole genome shotgun (WGS) entry which is preliminary data.</text>
</comment>
<evidence type="ECO:0000313" key="2">
    <source>
        <dbReference type="Proteomes" id="UP001059596"/>
    </source>
</evidence>
<gene>
    <name evidence="1" type="ORF">M5D96_007905</name>
</gene>
<organism evidence="1 2">
    <name type="scientific">Drosophila gunungcola</name>
    <name type="common">fruit fly</name>
    <dbReference type="NCBI Taxonomy" id="103775"/>
    <lineage>
        <taxon>Eukaryota</taxon>
        <taxon>Metazoa</taxon>
        <taxon>Ecdysozoa</taxon>
        <taxon>Arthropoda</taxon>
        <taxon>Hexapoda</taxon>
        <taxon>Insecta</taxon>
        <taxon>Pterygota</taxon>
        <taxon>Neoptera</taxon>
        <taxon>Endopterygota</taxon>
        <taxon>Diptera</taxon>
        <taxon>Brachycera</taxon>
        <taxon>Muscomorpha</taxon>
        <taxon>Ephydroidea</taxon>
        <taxon>Drosophilidae</taxon>
        <taxon>Drosophila</taxon>
        <taxon>Sophophora</taxon>
    </lineage>
</organism>